<organism evidence="2 3">
    <name type="scientific">Coccomyxa viridis</name>
    <dbReference type="NCBI Taxonomy" id="1274662"/>
    <lineage>
        <taxon>Eukaryota</taxon>
        <taxon>Viridiplantae</taxon>
        <taxon>Chlorophyta</taxon>
        <taxon>core chlorophytes</taxon>
        <taxon>Trebouxiophyceae</taxon>
        <taxon>Trebouxiophyceae incertae sedis</taxon>
        <taxon>Coccomyxaceae</taxon>
        <taxon>Coccomyxa</taxon>
    </lineage>
</organism>
<evidence type="ECO:0000313" key="2">
    <source>
        <dbReference type="EMBL" id="CAL5224437.1"/>
    </source>
</evidence>
<evidence type="ECO:0000256" key="1">
    <source>
        <dbReference type="SAM" id="MobiDB-lite"/>
    </source>
</evidence>
<name>A0ABP1G1Y5_9CHLO</name>
<accession>A0ABP1G1Y5</accession>
<dbReference type="Proteomes" id="UP001497392">
    <property type="component" value="Unassembled WGS sequence"/>
</dbReference>
<reference evidence="2 3" key="1">
    <citation type="submission" date="2024-06" db="EMBL/GenBank/DDBJ databases">
        <authorList>
            <person name="Kraege A."/>
            <person name="Thomma B."/>
        </authorList>
    </citation>
    <scope>NUCLEOTIDE SEQUENCE [LARGE SCALE GENOMIC DNA]</scope>
</reference>
<feature type="compositionally biased region" description="Acidic residues" evidence="1">
    <location>
        <begin position="1"/>
        <end position="24"/>
    </location>
</feature>
<sequence length="76" mass="8647">MTDPVYEESDEEIANLDSEEEESGEDKSDDAQEEALGKLNFMKHGRYEIDEGILAGYTQRNLLDKIGPKCFKECKT</sequence>
<proteinExistence type="predicted"/>
<feature type="region of interest" description="Disordered" evidence="1">
    <location>
        <begin position="1"/>
        <end position="31"/>
    </location>
</feature>
<protein>
    <submittedName>
        <fullName evidence="2">G7123 protein</fullName>
    </submittedName>
</protein>
<dbReference type="EMBL" id="CAXHTA020000010">
    <property type="protein sequence ID" value="CAL5224437.1"/>
    <property type="molecule type" value="Genomic_DNA"/>
</dbReference>
<comment type="caution">
    <text evidence="2">The sequence shown here is derived from an EMBL/GenBank/DDBJ whole genome shotgun (WGS) entry which is preliminary data.</text>
</comment>
<gene>
    <name evidence="2" type="primary">g7123</name>
    <name evidence="2" type="ORF">VP750_LOCUS6096</name>
</gene>
<keyword evidence="3" id="KW-1185">Reference proteome</keyword>
<evidence type="ECO:0000313" key="3">
    <source>
        <dbReference type="Proteomes" id="UP001497392"/>
    </source>
</evidence>